<name>A0A2K1K3B0_PHYPA</name>
<reference evidence="1 3" key="2">
    <citation type="journal article" date="2018" name="Plant J.">
        <title>The Physcomitrella patens chromosome-scale assembly reveals moss genome structure and evolution.</title>
        <authorList>
            <person name="Lang D."/>
            <person name="Ullrich K.K."/>
            <person name="Murat F."/>
            <person name="Fuchs J."/>
            <person name="Jenkins J."/>
            <person name="Haas F.B."/>
            <person name="Piednoel M."/>
            <person name="Gundlach H."/>
            <person name="Van Bel M."/>
            <person name="Meyberg R."/>
            <person name="Vives C."/>
            <person name="Morata J."/>
            <person name="Symeonidi A."/>
            <person name="Hiss M."/>
            <person name="Muchero W."/>
            <person name="Kamisugi Y."/>
            <person name="Saleh O."/>
            <person name="Blanc G."/>
            <person name="Decker E.L."/>
            <person name="van Gessel N."/>
            <person name="Grimwood J."/>
            <person name="Hayes R.D."/>
            <person name="Graham S.W."/>
            <person name="Gunter L.E."/>
            <person name="McDaniel S.F."/>
            <person name="Hoernstein S.N.W."/>
            <person name="Larsson A."/>
            <person name="Li F.W."/>
            <person name="Perroud P.F."/>
            <person name="Phillips J."/>
            <person name="Ranjan P."/>
            <person name="Rokshar D.S."/>
            <person name="Rothfels C.J."/>
            <person name="Schneider L."/>
            <person name="Shu S."/>
            <person name="Stevenson D.W."/>
            <person name="Thummler F."/>
            <person name="Tillich M."/>
            <person name="Villarreal Aguilar J.C."/>
            <person name="Widiez T."/>
            <person name="Wong G.K."/>
            <person name="Wymore A."/>
            <person name="Zhang Y."/>
            <person name="Zimmer A.D."/>
            <person name="Quatrano R.S."/>
            <person name="Mayer K.F.X."/>
            <person name="Goodstein D."/>
            <person name="Casacuberta J.M."/>
            <person name="Vandepoele K."/>
            <person name="Reski R."/>
            <person name="Cuming A.C."/>
            <person name="Tuskan G.A."/>
            <person name="Maumus F."/>
            <person name="Salse J."/>
            <person name="Schmutz J."/>
            <person name="Rensing S.A."/>
        </authorList>
    </citation>
    <scope>NUCLEOTIDE SEQUENCE [LARGE SCALE GENOMIC DNA]</scope>
    <source>
        <strain evidence="2 3">cv. Gransden 2004</strain>
    </source>
</reference>
<keyword evidence="3" id="KW-1185">Reference proteome</keyword>
<dbReference type="AlphaFoldDB" id="A0A2K1K3B0"/>
<organism evidence="1">
    <name type="scientific">Physcomitrium patens</name>
    <name type="common">Spreading-leaved earth moss</name>
    <name type="synonym">Physcomitrella patens</name>
    <dbReference type="NCBI Taxonomy" id="3218"/>
    <lineage>
        <taxon>Eukaryota</taxon>
        <taxon>Viridiplantae</taxon>
        <taxon>Streptophyta</taxon>
        <taxon>Embryophyta</taxon>
        <taxon>Bryophyta</taxon>
        <taxon>Bryophytina</taxon>
        <taxon>Bryopsida</taxon>
        <taxon>Funariidae</taxon>
        <taxon>Funariales</taxon>
        <taxon>Funariaceae</taxon>
        <taxon>Physcomitrium</taxon>
    </lineage>
</organism>
<evidence type="ECO:0000313" key="2">
    <source>
        <dbReference type="EnsemblPlants" id="Pp3c9_15150V3.1"/>
    </source>
</evidence>
<protein>
    <submittedName>
        <fullName evidence="1 2">Uncharacterized protein</fullName>
    </submittedName>
</protein>
<dbReference type="InParanoid" id="A0A2K1K3B0"/>
<sequence length="73" mass="8199">MACSSQESRLPSDNLIRLSVDFDHYASQSISDRSNVAFVSVQVSAEVLKEPTEAEKLLCRWSGKRVVVRVIFL</sequence>
<dbReference type="Proteomes" id="UP000006727">
    <property type="component" value="Chromosome 9"/>
</dbReference>
<dbReference type="EnsemblPlants" id="Pp3c9_15150V3.1">
    <property type="protein sequence ID" value="Pp3c9_15150V3.1"/>
    <property type="gene ID" value="Pp3c9_15150"/>
</dbReference>
<reference evidence="2" key="3">
    <citation type="submission" date="2020-12" db="UniProtKB">
        <authorList>
            <consortium name="EnsemblPlants"/>
        </authorList>
    </citation>
    <scope>IDENTIFICATION</scope>
</reference>
<evidence type="ECO:0000313" key="3">
    <source>
        <dbReference type="Proteomes" id="UP000006727"/>
    </source>
</evidence>
<reference evidence="1 3" key="1">
    <citation type="journal article" date="2008" name="Science">
        <title>The Physcomitrella genome reveals evolutionary insights into the conquest of land by plants.</title>
        <authorList>
            <person name="Rensing S."/>
            <person name="Lang D."/>
            <person name="Zimmer A."/>
            <person name="Terry A."/>
            <person name="Salamov A."/>
            <person name="Shapiro H."/>
            <person name="Nishiyama T."/>
            <person name="Perroud P.-F."/>
            <person name="Lindquist E."/>
            <person name="Kamisugi Y."/>
            <person name="Tanahashi T."/>
            <person name="Sakakibara K."/>
            <person name="Fujita T."/>
            <person name="Oishi K."/>
            <person name="Shin-I T."/>
            <person name="Kuroki Y."/>
            <person name="Toyoda A."/>
            <person name="Suzuki Y."/>
            <person name="Hashimoto A."/>
            <person name="Yamaguchi K."/>
            <person name="Sugano A."/>
            <person name="Kohara Y."/>
            <person name="Fujiyama A."/>
            <person name="Anterola A."/>
            <person name="Aoki S."/>
            <person name="Ashton N."/>
            <person name="Barbazuk W.B."/>
            <person name="Barker E."/>
            <person name="Bennetzen J."/>
            <person name="Bezanilla M."/>
            <person name="Blankenship R."/>
            <person name="Cho S.H."/>
            <person name="Dutcher S."/>
            <person name="Estelle M."/>
            <person name="Fawcett J.A."/>
            <person name="Gundlach H."/>
            <person name="Hanada K."/>
            <person name="Heyl A."/>
            <person name="Hicks K.A."/>
            <person name="Hugh J."/>
            <person name="Lohr M."/>
            <person name="Mayer K."/>
            <person name="Melkozernov A."/>
            <person name="Murata T."/>
            <person name="Nelson D."/>
            <person name="Pils B."/>
            <person name="Prigge M."/>
            <person name="Reiss B."/>
            <person name="Renner T."/>
            <person name="Rombauts S."/>
            <person name="Rushton P."/>
            <person name="Sanderfoot A."/>
            <person name="Schween G."/>
            <person name="Shiu S.-H."/>
            <person name="Stueber K."/>
            <person name="Theodoulou F.L."/>
            <person name="Tu H."/>
            <person name="Van de Peer Y."/>
            <person name="Verrier P.J."/>
            <person name="Waters E."/>
            <person name="Wood A."/>
            <person name="Yang L."/>
            <person name="Cove D."/>
            <person name="Cuming A."/>
            <person name="Hasebe M."/>
            <person name="Lucas S."/>
            <person name="Mishler D.B."/>
            <person name="Reski R."/>
            <person name="Grigoriev I."/>
            <person name="Quatrano R.S."/>
            <person name="Boore J.L."/>
        </authorList>
    </citation>
    <scope>NUCLEOTIDE SEQUENCE [LARGE SCALE GENOMIC DNA]</scope>
    <source>
        <strain evidence="2 3">cv. Gransden 2004</strain>
    </source>
</reference>
<gene>
    <name evidence="1" type="ORF">PHYPA_012732</name>
</gene>
<evidence type="ECO:0000313" key="1">
    <source>
        <dbReference type="EMBL" id="PNR48257.1"/>
    </source>
</evidence>
<dbReference type="EMBL" id="ABEU02000009">
    <property type="protein sequence ID" value="PNR48257.1"/>
    <property type="molecule type" value="Genomic_DNA"/>
</dbReference>
<dbReference type="Gramene" id="Pp3c9_15150V3.1">
    <property type="protein sequence ID" value="Pp3c9_15150V3.1"/>
    <property type="gene ID" value="Pp3c9_15150"/>
</dbReference>
<accession>A0A2K1K3B0</accession>
<proteinExistence type="predicted"/>